<dbReference type="InterPro" id="IPR008042">
    <property type="entry name" value="Retrotrans_Pao"/>
</dbReference>
<keyword evidence="2" id="KW-1185">Reference proteome</keyword>
<evidence type="ECO:0000313" key="2">
    <source>
        <dbReference type="Proteomes" id="UP000499080"/>
    </source>
</evidence>
<reference evidence="1 2" key="1">
    <citation type="journal article" date="2019" name="Sci. Rep.">
        <title>Orb-weaving spider Araneus ventricosus genome elucidates the spidroin gene catalogue.</title>
        <authorList>
            <person name="Kono N."/>
            <person name="Nakamura H."/>
            <person name="Ohtoshi R."/>
            <person name="Moran D.A.P."/>
            <person name="Shinohara A."/>
            <person name="Yoshida Y."/>
            <person name="Fujiwara M."/>
            <person name="Mori M."/>
            <person name="Tomita M."/>
            <person name="Arakawa K."/>
        </authorList>
    </citation>
    <scope>NUCLEOTIDE SEQUENCE [LARGE SCALE GENOMIC DNA]</scope>
</reference>
<name>A0A4Y2LW72_ARAVE</name>
<organism evidence="1 2">
    <name type="scientific">Araneus ventricosus</name>
    <name type="common">Orbweaver spider</name>
    <name type="synonym">Epeira ventricosa</name>
    <dbReference type="NCBI Taxonomy" id="182803"/>
    <lineage>
        <taxon>Eukaryota</taxon>
        <taxon>Metazoa</taxon>
        <taxon>Ecdysozoa</taxon>
        <taxon>Arthropoda</taxon>
        <taxon>Chelicerata</taxon>
        <taxon>Arachnida</taxon>
        <taxon>Araneae</taxon>
        <taxon>Araneomorphae</taxon>
        <taxon>Entelegynae</taxon>
        <taxon>Araneoidea</taxon>
        <taxon>Araneidae</taxon>
        <taxon>Araneus</taxon>
    </lineage>
</organism>
<evidence type="ECO:0000313" key="1">
    <source>
        <dbReference type="EMBL" id="GBN18752.1"/>
    </source>
</evidence>
<evidence type="ECO:0008006" key="3">
    <source>
        <dbReference type="Google" id="ProtNLM"/>
    </source>
</evidence>
<dbReference type="Proteomes" id="UP000499080">
    <property type="component" value="Unassembled WGS sequence"/>
</dbReference>
<protein>
    <recommendedName>
        <fullName evidence="3">Reverse transcriptase/retrotransposon-derived protein RNase H-like domain-containing protein</fullName>
    </recommendedName>
</protein>
<dbReference type="PANTHER" id="PTHR22955">
    <property type="entry name" value="RETROTRANSPOSON"/>
    <property type="match status" value="1"/>
</dbReference>
<dbReference type="PANTHER" id="PTHR22955:SF65">
    <property type="entry name" value="INTEGRASE CATALYTIC DOMAIN-CONTAINING PROTEIN"/>
    <property type="match status" value="1"/>
</dbReference>
<proteinExistence type="predicted"/>
<dbReference type="EMBL" id="BGPR01201345">
    <property type="protein sequence ID" value="GBN18752.1"/>
    <property type="molecule type" value="Genomic_DNA"/>
</dbReference>
<dbReference type="OrthoDB" id="6436462at2759"/>
<gene>
    <name evidence="1" type="ORF">AVEN_214015_1</name>
</gene>
<dbReference type="AlphaFoldDB" id="A0A4Y2LW72"/>
<dbReference type="Pfam" id="PF05380">
    <property type="entry name" value="Peptidase_A17"/>
    <property type="match status" value="1"/>
</dbReference>
<comment type="caution">
    <text evidence="1">The sequence shown here is derived from an EMBL/GenBank/DDBJ whole genome shotgun (WGS) entry which is preliminary data.</text>
</comment>
<sequence>MTVWDFASTIVVGKILFQDTWLSGVQWDEILPPNIAKLWNKWISELSSLNDIGMPRWIGISPSSDYSLHIFCDSSERAFGAVLYIRFQEGKTT</sequence>
<accession>A0A4Y2LW72</accession>